<dbReference type="Pfam" id="PF14273">
    <property type="entry name" value="DUF4360"/>
    <property type="match status" value="1"/>
</dbReference>
<evidence type="ECO:0008006" key="4">
    <source>
        <dbReference type="Google" id="ProtNLM"/>
    </source>
</evidence>
<organism evidence="2 3">
    <name type="scientific">Phialemonium atrogriseum</name>
    <dbReference type="NCBI Taxonomy" id="1093897"/>
    <lineage>
        <taxon>Eukaryota</taxon>
        <taxon>Fungi</taxon>
        <taxon>Dikarya</taxon>
        <taxon>Ascomycota</taxon>
        <taxon>Pezizomycotina</taxon>
        <taxon>Sordariomycetes</taxon>
        <taxon>Sordariomycetidae</taxon>
        <taxon>Cephalothecales</taxon>
        <taxon>Cephalothecaceae</taxon>
        <taxon>Phialemonium</taxon>
    </lineage>
</organism>
<name>A0AAJ0BU61_9PEZI</name>
<evidence type="ECO:0000313" key="3">
    <source>
        <dbReference type="Proteomes" id="UP001244011"/>
    </source>
</evidence>
<accession>A0AAJ0BU61</accession>
<dbReference type="RefSeq" id="XP_060280494.1">
    <property type="nucleotide sequence ID" value="XM_060428764.1"/>
</dbReference>
<feature type="chain" id="PRO_5042488336" description="Secreted protein" evidence="1">
    <location>
        <begin position="16"/>
        <end position="200"/>
    </location>
</feature>
<keyword evidence="3" id="KW-1185">Reference proteome</keyword>
<dbReference type="GeneID" id="85311951"/>
<dbReference type="AlphaFoldDB" id="A0AAJ0BU61"/>
<dbReference type="Proteomes" id="UP001244011">
    <property type="component" value="Unassembled WGS sequence"/>
</dbReference>
<dbReference type="PANTHER" id="PTHR38847:SF1">
    <property type="entry name" value="PSEUDOURIDINE SYNTHASE RSUA_RLUA-LIKE DOMAIN-CONTAINING PROTEIN"/>
    <property type="match status" value="1"/>
</dbReference>
<reference evidence="2" key="1">
    <citation type="submission" date="2023-06" db="EMBL/GenBank/DDBJ databases">
        <title>Genome-scale phylogeny and comparative genomics of the fungal order Sordariales.</title>
        <authorList>
            <consortium name="Lawrence Berkeley National Laboratory"/>
            <person name="Hensen N."/>
            <person name="Bonometti L."/>
            <person name="Westerberg I."/>
            <person name="Brannstrom I.O."/>
            <person name="Guillou S."/>
            <person name="Cros-Aarteil S."/>
            <person name="Calhoun S."/>
            <person name="Haridas S."/>
            <person name="Kuo A."/>
            <person name="Mondo S."/>
            <person name="Pangilinan J."/>
            <person name="Riley R."/>
            <person name="Labutti K."/>
            <person name="Andreopoulos B."/>
            <person name="Lipzen A."/>
            <person name="Chen C."/>
            <person name="Yanf M."/>
            <person name="Daum C."/>
            <person name="Ng V."/>
            <person name="Clum A."/>
            <person name="Steindorff A."/>
            <person name="Ohm R."/>
            <person name="Martin F."/>
            <person name="Silar P."/>
            <person name="Natvig D."/>
            <person name="Lalanne C."/>
            <person name="Gautier V."/>
            <person name="Ament-Velasquez S.L."/>
            <person name="Kruys A."/>
            <person name="Hutchinson M.I."/>
            <person name="Powell A.J."/>
            <person name="Barry K."/>
            <person name="Miller A.N."/>
            <person name="Grigoriev I.V."/>
            <person name="Debuchy R."/>
            <person name="Gladieux P."/>
            <person name="Thoren M.H."/>
            <person name="Johannesson H."/>
        </authorList>
    </citation>
    <scope>NUCLEOTIDE SEQUENCE</scope>
    <source>
        <strain evidence="2">8032-3</strain>
    </source>
</reference>
<gene>
    <name evidence="2" type="ORF">QBC33DRAFT_547672</name>
</gene>
<comment type="caution">
    <text evidence="2">The sequence shown here is derived from an EMBL/GenBank/DDBJ whole genome shotgun (WGS) entry which is preliminary data.</text>
</comment>
<evidence type="ECO:0000256" key="1">
    <source>
        <dbReference type="SAM" id="SignalP"/>
    </source>
</evidence>
<keyword evidence="1" id="KW-0732">Signal</keyword>
<dbReference type="EMBL" id="MU839021">
    <property type="protein sequence ID" value="KAK1764281.1"/>
    <property type="molecule type" value="Genomic_DNA"/>
</dbReference>
<feature type="signal peptide" evidence="1">
    <location>
        <begin position="1"/>
        <end position="15"/>
    </location>
</feature>
<sequence length="200" mass="20771">MKFLSALLLPALALAAPTSLDPRQAGQIQITSVTASGAGCPQGSFSTSISPDGTVITFGFDSYQTLVGPQTNQREEDCNIFLGLRFPVGCSSASISTTYHGFAQIDSGVTGTLQASYNLSPGSLTGSTPTTTFTSASWGGGGVYTKQDTLTAKATINSPNQQNVNFEIRNRAILQASNSAVSGTLTVDDTTITITQIKKC</sequence>
<dbReference type="PANTHER" id="PTHR38847">
    <property type="match status" value="1"/>
</dbReference>
<protein>
    <recommendedName>
        <fullName evidence="4">Secreted protein</fullName>
    </recommendedName>
</protein>
<dbReference type="InterPro" id="IPR025649">
    <property type="entry name" value="DUF4360"/>
</dbReference>
<evidence type="ECO:0000313" key="2">
    <source>
        <dbReference type="EMBL" id="KAK1764281.1"/>
    </source>
</evidence>
<proteinExistence type="predicted"/>